<proteinExistence type="predicted"/>
<gene>
    <name evidence="1" type="ORF">DERP_015159</name>
</gene>
<reference evidence="1 2" key="2">
    <citation type="journal article" date="2022" name="Mol. Biol. Evol.">
        <title>Comparative Genomics Reveals Insights into the Divergent Evolution of Astigmatic Mites and Household Pest Adaptations.</title>
        <authorList>
            <person name="Xiong Q."/>
            <person name="Wan A.T."/>
            <person name="Liu X."/>
            <person name="Fung C.S."/>
            <person name="Xiao X."/>
            <person name="Malainual N."/>
            <person name="Hou J."/>
            <person name="Wang L."/>
            <person name="Wang M."/>
            <person name="Yang K.Y."/>
            <person name="Cui Y."/>
            <person name="Leung E.L."/>
            <person name="Nong W."/>
            <person name="Shin S.K."/>
            <person name="Au S.W."/>
            <person name="Jeong K.Y."/>
            <person name="Chew F.T."/>
            <person name="Hui J.H."/>
            <person name="Leung T.F."/>
            <person name="Tungtrongchitr A."/>
            <person name="Zhong N."/>
            <person name="Liu Z."/>
            <person name="Tsui S.K."/>
        </authorList>
    </citation>
    <scope>NUCLEOTIDE SEQUENCE [LARGE SCALE GENOMIC DNA]</scope>
    <source>
        <strain evidence="1">Derp</strain>
    </source>
</reference>
<keyword evidence="2" id="KW-1185">Reference proteome</keyword>
<dbReference type="EMBL" id="NJHN03000015">
    <property type="protein sequence ID" value="KAH9425969.1"/>
    <property type="molecule type" value="Genomic_DNA"/>
</dbReference>
<protein>
    <submittedName>
        <fullName evidence="1">Uncharacterized protein</fullName>
    </submittedName>
</protein>
<dbReference type="Proteomes" id="UP000887458">
    <property type="component" value="Unassembled WGS sequence"/>
</dbReference>
<organism evidence="1 2">
    <name type="scientific">Dermatophagoides pteronyssinus</name>
    <name type="common">European house dust mite</name>
    <dbReference type="NCBI Taxonomy" id="6956"/>
    <lineage>
        <taxon>Eukaryota</taxon>
        <taxon>Metazoa</taxon>
        <taxon>Ecdysozoa</taxon>
        <taxon>Arthropoda</taxon>
        <taxon>Chelicerata</taxon>
        <taxon>Arachnida</taxon>
        <taxon>Acari</taxon>
        <taxon>Acariformes</taxon>
        <taxon>Sarcoptiformes</taxon>
        <taxon>Astigmata</taxon>
        <taxon>Psoroptidia</taxon>
        <taxon>Analgoidea</taxon>
        <taxon>Pyroglyphidae</taxon>
        <taxon>Dermatophagoidinae</taxon>
        <taxon>Dermatophagoides</taxon>
    </lineage>
</organism>
<accession>A0ABQ8JTP7</accession>
<reference evidence="1 2" key="1">
    <citation type="journal article" date="2018" name="J. Allergy Clin. Immunol.">
        <title>High-quality assembly of Dermatophagoides pteronyssinus genome and transcriptome reveals a wide range of novel allergens.</title>
        <authorList>
            <person name="Liu X.Y."/>
            <person name="Yang K.Y."/>
            <person name="Wang M.Q."/>
            <person name="Kwok J.S."/>
            <person name="Zeng X."/>
            <person name="Yang Z."/>
            <person name="Xiao X.J."/>
            <person name="Lau C.P."/>
            <person name="Li Y."/>
            <person name="Huang Z.M."/>
            <person name="Ba J.G."/>
            <person name="Yim A.K."/>
            <person name="Ouyang C.Y."/>
            <person name="Ngai S.M."/>
            <person name="Chan T.F."/>
            <person name="Leung E.L."/>
            <person name="Liu L."/>
            <person name="Liu Z.G."/>
            <person name="Tsui S.K."/>
        </authorList>
    </citation>
    <scope>NUCLEOTIDE SEQUENCE [LARGE SCALE GENOMIC DNA]</scope>
    <source>
        <strain evidence="1">Derp</strain>
    </source>
</reference>
<name>A0ABQ8JTP7_DERPT</name>
<evidence type="ECO:0000313" key="2">
    <source>
        <dbReference type="Proteomes" id="UP000887458"/>
    </source>
</evidence>
<comment type="caution">
    <text evidence="1">The sequence shown here is derived from an EMBL/GenBank/DDBJ whole genome shotgun (WGS) entry which is preliminary data.</text>
</comment>
<sequence>MIIMNIIHKNLIHSTKLQKKLIINIIIDVANHIDYLMDDQNFFKLGAQTKYKKLIVSSQYACSFRISGILHNNNPQNNNDTHTHTYIENFDEQFDKQKMLLAYH</sequence>
<evidence type="ECO:0000313" key="1">
    <source>
        <dbReference type="EMBL" id="KAH9425969.1"/>
    </source>
</evidence>